<evidence type="ECO:0000256" key="4">
    <source>
        <dbReference type="ARBA" id="ARBA00022833"/>
    </source>
</evidence>
<dbReference type="eggNOG" id="COG0375">
    <property type="taxonomic scope" value="Bacteria"/>
</dbReference>
<reference evidence="6 7" key="1">
    <citation type="journal article" date="2013" name="Genome Announc.">
        <title>Genome Sequence of the Obligate Gammaproteobacterial Methanotroph Methylomicrobium album Strain BG8.</title>
        <authorList>
            <person name="Kits K.D."/>
            <person name="Kalyuzhnaya M.G."/>
            <person name="Klotz M.G."/>
            <person name="Jetten M.S."/>
            <person name="Op den Camp H.J."/>
            <person name="Vuilleumier S."/>
            <person name="Bringel F."/>
            <person name="Dispirito A.A."/>
            <person name="Murrell J.C."/>
            <person name="Bruce D."/>
            <person name="Cheng J.F."/>
            <person name="Copeland A."/>
            <person name="Goodwin L."/>
            <person name="Hauser L."/>
            <person name="Lajus A."/>
            <person name="Land M.L."/>
            <person name="Lapidus A."/>
            <person name="Lucas S."/>
            <person name="Medigue C."/>
            <person name="Pitluck S."/>
            <person name="Woyke T."/>
            <person name="Zeytun A."/>
            <person name="Stein L.Y."/>
        </authorList>
    </citation>
    <scope>NUCLEOTIDE SEQUENCE [LARGE SCALE GENOMIC DNA]</scope>
    <source>
        <strain evidence="6 7">BG8</strain>
    </source>
</reference>
<dbReference type="GO" id="GO:0051604">
    <property type="term" value="P:protein maturation"/>
    <property type="evidence" value="ECO:0007669"/>
    <property type="project" value="InterPro"/>
</dbReference>
<dbReference type="Gene3D" id="3.30.2320.80">
    <property type="match status" value="1"/>
</dbReference>
<dbReference type="PANTHER" id="PTHR34535">
    <property type="entry name" value="HYDROGENASE MATURATION FACTOR HYPA"/>
    <property type="match status" value="1"/>
</dbReference>
<dbReference type="Proteomes" id="UP000005090">
    <property type="component" value="Chromosome"/>
</dbReference>
<gene>
    <name evidence="5" type="primary">hypA</name>
    <name evidence="6" type="ORF">Metal_3004</name>
</gene>
<dbReference type="PIRSF" id="PIRSF004761">
    <property type="entry name" value="Hydrgn_mat_HypA"/>
    <property type="match status" value="1"/>
</dbReference>
<feature type="binding site" evidence="5">
    <location>
        <position position="92"/>
    </location>
    <ligand>
        <name>Zn(2+)</name>
        <dbReference type="ChEBI" id="CHEBI:29105"/>
    </ligand>
</feature>
<dbReference type="HOGENOM" id="CLU_126929_0_0_6"/>
<dbReference type="GO" id="GO:0008270">
    <property type="term" value="F:zinc ion binding"/>
    <property type="evidence" value="ECO:0007669"/>
    <property type="project" value="UniProtKB-UniRule"/>
</dbReference>
<evidence type="ECO:0000256" key="5">
    <source>
        <dbReference type="HAMAP-Rule" id="MF_00213"/>
    </source>
</evidence>
<feature type="binding site" evidence="5">
    <location>
        <position position="2"/>
    </location>
    <ligand>
        <name>Ni(2+)</name>
        <dbReference type="ChEBI" id="CHEBI:49786"/>
    </ligand>
</feature>
<dbReference type="PROSITE" id="PS01249">
    <property type="entry name" value="HYPA"/>
    <property type="match status" value="1"/>
</dbReference>
<keyword evidence="7" id="KW-1185">Reference proteome</keyword>
<evidence type="ECO:0000313" key="6">
    <source>
        <dbReference type="EMBL" id="EIC30684.1"/>
    </source>
</evidence>
<evidence type="ECO:0000256" key="2">
    <source>
        <dbReference type="ARBA" id="ARBA00022596"/>
    </source>
</evidence>
<protein>
    <recommendedName>
        <fullName evidence="5">Hydrogenase maturation factor HypA</fullName>
    </recommendedName>
</protein>
<proteinExistence type="inferred from homology"/>
<dbReference type="Pfam" id="PF01155">
    <property type="entry name" value="HypA"/>
    <property type="match status" value="1"/>
</dbReference>
<keyword evidence="3 5" id="KW-0479">Metal-binding</keyword>
<name>H8GMG0_METAL</name>
<dbReference type="InterPro" id="IPR000688">
    <property type="entry name" value="HypA/HybF"/>
</dbReference>
<organism evidence="6 7">
    <name type="scientific">Methylomicrobium album BG8</name>
    <dbReference type="NCBI Taxonomy" id="686340"/>
    <lineage>
        <taxon>Bacteria</taxon>
        <taxon>Pseudomonadati</taxon>
        <taxon>Pseudomonadota</taxon>
        <taxon>Gammaproteobacteria</taxon>
        <taxon>Methylococcales</taxon>
        <taxon>Methylococcaceae</taxon>
        <taxon>Methylomicrobium</taxon>
    </lineage>
</organism>
<dbReference type="AlphaFoldDB" id="H8GMG0"/>
<evidence type="ECO:0000256" key="3">
    <source>
        <dbReference type="ARBA" id="ARBA00022723"/>
    </source>
</evidence>
<feature type="binding site" evidence="5">
    <location>
        <position position="76"/>
    </location>
    <ligand>
        <name>Zn(2+)</name>
        <dbReference type="ChEBI" id="CHEBI:29105"/>
    </ligand>
</feature>
<dbReference type="GO" id="GO:0016151">
    <property type="term" value="F:nickel cation binding"/>
    <property type="evidence" value="ECO:0007669"/>
    <property type="project" value="UniProtKB-UniRule"/>
</dbReference>
<comment type="similarity">
    <text evidence="1 5">Belongs to the HypA/HybF family.</text>
</comment>
<keyword evidence="2 5" id="KW-0533">Nickel</keyword>
<evidence type="ECO:0000313" key="7">
    <source>
        <dbReference type="Proteomes" id="UP000005090"/>
    </source>
</evidence>
<evidence type="ECO:0000256" key="1">
    <source>
        <dbReference type="ARBA" id="ARBA00010748"/>
    </source>
</evidence>
<dbReference type="InterPro" id="IPR020538">
    <property type="entry name" value="Hydgase_Ni_incorp_HypA/HybF_CS"/>
</dbReference>
<accession>H8GMG0</accession>
<feature type="binding site" evidence="5">
    <location>
        <position position="89"/>
    </location>
    <ligand>
        <name>Zn(2+)</name>
        <dbReference type="ChEBI" id="CHEBI:29105"/>
    </ligand>
</feature>
<feature type="binding site" evidence="5">
    <location>
        <position position="73"/>
    </location>
    <ligand>
        <name>Zn(2+)</name>
        <dbReference type="ChEBI" id="CHEBI:29105"/>
    </ligand>
</feature>
<dbReference type="PANTHER" id="PTHR34535:SF3">
    <property type="entry name" value="HYDROGENASE MATURATION FACTOR HYPA"/>
    <property type="match status" value="1"/>
</dbReference>
<sequence length="113" mass="12675">MHELSLLWSVRETLEEQALEHKFSKVVQVTLEIGRLACVETAALRFCFDTVMKDSLAENAELVILEIKGVGICRQCGERSEMESLYIPCTHCGSLHVELVQGIGMKIKDLIVI</sequence>
<keyword evidence="4 5" id="KW-0862">Zinc</keyword>
<comment type="function">
    <text evidence="5">Involved in the maturation of [NiFe] hydrogenases. Required for nickel insertion into the metal center of the hydrogenase.</text>
</comment>
<dbReference type="HAMAP" id="MF_00213">
    <property type="entry name" value="HypA_HybF"/>
    <property type="match status" value="1"/>
</dbReference>
<dbReference type="EMBL" id="CM001475">
    <property type="protein sequence ID" value="EIC30684.1"/>
    <property type="molecule type" value="Genomic_DNA"/>
</dbReference>
<dbReference type="STRING" id="686340.Metal_3004"/>